<dbReference type="GO" id="GO:0003723">
    <property type="term" value="F:RNA binding"/>
    <property type="evidence" value="ECO:0007669"/>
    <property type="project" value="TreeGrafter"/>
</dbReference>
<evidence type="ECO:0000256" key="9">
    <source>
        <dbReference type="HAMAP-Rule" id="MF_02075"/>
    </source>
</evidence>
<evidence type="ECO:0000313" key="12">
    <source>
        <dbReference type="Proteomes" id="UP000321424"/>
    </source>
</evidence>
<dbReference type="GO" id="GO:0050560">
    <property type="term" value="F:aspartate-tRNA(Asn) ligase activity"/>
    <property type="evidence" value="ECO:0007669"/>
    <property type="project" value="UniProtKB-EC"/>
</dbReference>
<dbReference type="SUPFAM" id="SSF50249">
    <property type="entry name" value="Nucleic acid-binding proteins"/>
    <property type="match status" value="1"/>
</dbReference>
<keyword evidence="5 9" id="KW-0547">Nucleotide-binding</keyword>
<sequence>MPRTLCSALPTTRTDSGSVTVEGWIHRRRQLATVTFVVLRDRSGVAQVVVTDPQVREQLSALPEETVVRVTGTPIGNTKAPGGVEIIEPAITPLSAPAEPPPVELWRPGLGVTLPTMLDHAAISWRHPTRQAVWRIAAASMAGFRRHLDEAGFTEVTTPKIVDQSTESGANVFALDYFGSTAYLAQSPQLYKQMLTGVFERVYEVGPVFRAEPHDTARHLAEYVSLDVEFGFIRDHRDVLGQLRDTLAAMIEAVREKAGAAVETVGAELPVVPERIPIIHFREALELVGAAPTEPDLAPEHERFLGTWAHERFNSDFLAVEGYPAVKRPFYTHPQPSDPRWTNSFDLLFRGLELVTGGQRLHNHADYLSALAARGADPAEYAPYLEAMRHGMPPHGGFAIGLARWVTRLIGADNIRYATLFPRDIHRLRP</sequence>
<dbReference type="HAMAP" id="MF_02075">
    <property type="entry name" value="Asp_tRNA_synth_type2"/>
    <property type="match status" value="1"/>
</dbReference>
<dbReference type="OrthoDB" id="9802326at2"/>
<dbReference type="InterPro" id="IPR002312">
    <property type="entry name" value="Asp/Asn-tRNA-synth_IIb"/>
</dbReference>
<feature type="binding site" evidence="9">
    <location>
        <position position="210"/>
    </location>
    <ligand>
        <name>L-aspartate</name>
        <dbReference type="ChEBI" id="CHEBI:29991"/>
    </ligand>
</feature>
<feature type="binding site" evidence="9">
    <location>
        <position position="360"/>
    </location>
    <ligand>
        <name>L-aspartate</name>
        <dbReference type="ChEBI" id="CHEBI:29991"/>
    </ligand>
</feature>
<dbReference type="InterPro" id="IPR004365">
    <property type="entry name" value="NA-bd_OB_tRNA"/>
</dbReference>
<dbReference type="InterPro" id="IPR012340">
    <property type="entry name" value="NA-bd_OB-fold"/>
</dbReference>
<organism evidence="11 12">
    <name type="scientific">Nocardia ninae NBRC 108245</name>
    <dbReference type="NCBI Taxonomy" id="1210091"/>
    <lineage>
        <taxon>Bacteria</taxon>
        <taxon>Bacillati</taxon>
        <taxon>Actinomycetota</taxon>
        <taxon>Actinomycetes</taxon>
        <taxon>Mycobacteriales</taxon>
        <taxon>Nocardiaceae</taxon>
        <taxon>Nocardia</taxon>
    </lineage>
</organism>
<protein>
    <recommendedName>
        <fullName evidence="9">Aspartate--tRNA(Asp/Asn) ligase</fullName>
        <ecNumber evidence="9">6.1.1.23</ecNumber>
    </recommendedName>
    <alternativeName>
        <fullName evidence="9">Aspartyl-tRNA synthetase</fullName>
        <shortName evidence="9">AspRS</shortName>
    </alternativeName>
    <alternativeName>
        <fullName evidence="9">Non-discriminating aspartyl-tRNA synthetase</fullName>
        <shortName evidence="9">ND-AspRS</shortName>
    </alternativeName>
</protein>
<dbReference type="Gene3D" id="3.30.930.10">
    <property type="entry name" value="Bira Bifunctional Protein, Domain 2"/>
    <property type="match status" value="1"/>
</dbReference>
<evidence type="ECO:0000256" key="2">
    <source>
        <dbReference type="ARBA" id="ARBA00005312"/>
    </source>
</evidence>
<dbReference type="PRINTS" id="PR01042">
    <property type="entry name" value="TRNASYNTHASP"/>
</dbReference>
<dbReference type="GO" id="GO:0006422">
    <property type="term" value="P:aspartyl-tRNA aminoacylation"/>
    <property type="evidence" value="ECO:0007669"/>
    <property type="project" value="UniProtKB-UniRule"/>
</dbReference>
<keyword evidence="7 9" id="KW-0648">Protein biosynthesis</keyword>
<evidence type="ECO:0000256" key="4">
    <source>
        <dbReference type="ARBA" id="ARBA00022598"/>
    </source>
</evidence>
<comment type="function">
    <text evidence="9">Aspartyl-tRNA synthetase with relaxed tRNA specificity since it is able to aspartylate not only its cognate tRNA(Asp) but also tRNA(Asn). Reaction proceeds in two steps: L-aspartate is first activated by ATP to form Asp-AMP and then transferred to the acceptor end of tRNA(Asp/Asn).</text>
</comment>
<feature type="site" description="Important for tRNA non-discrimination" evidence="9">
    <location>
        <position position="81"/>
    </location>
</feature>
<name>A0A511MQE1_9NOCA</name>
<comment type="similarity">
    <text evidence="2 9">Belongs to the class-II aminoacyl-tRNA synthetase family. Type 2 subfamily.</text>
</comment>
<dbReference type="EC" id="6.1.1.23" evidence="9"/>
<dbReference type="GO" id="GO:0017101">
    <property type="term" value="C:aminoacyl-tRNA synthetase multienzyme complex"/>
    <property type="evidence" value="ECO:0007669"/>
    <property type="project" value="TreeGrafter"/>
</dbReference>
<evidence type="ECO:0000256" key="1">
    <source>
        <dbReference type="ARBA" id="ARBA00004496"/>
    </source>
</evidence>
<dbReference type="InterPro" id="IPR004523">
    <property type="entry name" value="Asp-tRNA_synthase_2"/>
</dbReference>
<proteinExistence type="inferred from homology"/>
<feature type="binding site" evidence="9">
    <location>
        <begin position="210"/>
        <end position="212"/>
    </location>
    <ligand>
        <name>ATP</name>
        <dbReference type="ChEBI" id="CHEBI:30616"/>
    </ligand>
</feature>
<evidence type="ECO:0000256" key="3">
    <source>
        <dbReference type="ARBA" id="ARBA00022490"/>
    </source>
</evidence>
<feature type="binding site" evidence="9">
    <location>
        <position position="356"/>
    </location>
    <ligand>
        <name>L-aspartate</name>
        <dbReference type="ChEBI" id="CHEBI:29991"/>
    </ligand>
</feature>
<evidence type="ECO:0000256" key="7">
    <source>
        <dbReference type="ARBA" id="ARBA00022917"/>
    </source>
</evidence>
<reference evidence="11 12" key="1">
    <citation type="submission" date="2019-07" db="EMBL/GenBank/DDBJ databases">
        <title>Whole genome shotgun sequence of Nocardia ninae NBRC 108245.</title>
        <authorList>
            <person name="Hosoyama A."/>
            <person name="Uohara A."/>
            <person name="Ohji S."/>
            <person name="Ichikawa N."/>
        </authorList>
    </citation>
    <scope>NUCLEOTIDE SEQUENCE [LARGE SCALE GENOMIC DNA]</scope>
    <source>
        <strain evidence="11 12">NBRC 108245</strain>
    </source>
</reference>
<feature type="binding site" evidence="9">
    <location>
        <begin position="218"/>
        <end position="220"/>
    </location>
    <ligand>
        <name>ATP</name>
        <dbReference type="ChEBI" id="CHEBI:30616"/>
    </ligand>
</feature>
<dbReference type="SUPFAM" id="SSF55681">
    <property type="entry name" value="Class II aaRS and biotin synthetases"/>
    <property type="match status" value="1"/>
</dbReference>
<evidence type="ECO:0000313" key="11">
    <source>
        <dbReference type="EMBL" id="GEM42701.1"/>
    </source>
</evidence>
<dbReference type="GO" id="GO:0005524">
    <property type="term" value="F:ATP binding"/>
    <property type="evidence" value="ECO:0007669"/>
    <property type="project" value="UniProtKB-UniRule"/>
</dbReference>
<feature type="domain" description="Aminoacyl-transfer RNA synthetases class-II family profile" evidence="10">
    <location>
        <begin position="144"/>
        <end position="430"/>
    </location>
</feature>
<keyword evidence="12" id="KW-1185">Reference proteome</keyword>
<accession>A0A511MQE1</accession>
<dbReference type="NCBIfam" id="NF003483">
    <property type="entry name" value="PRK05159.1"/>
    <property type="match status" value="1"/>
</dbReference>
<dbReference type="Pfam" id="PF00152">
    <property type="entry name" value="tRNA-synt_2"/>
    <property type="match status" value="1"/>
</dbReference>
<dbReference type="PANTHER" id="PTHR43450:SF1">
    <property type="entry name" value="ASPARTATE--TRNA LIGASE, CYTOPLASMIC"/>
    <property type="match status" value="1"/>
</dbReference>
<feature type="binding site" evidence="9">
    <location>
        <begin position="401"/>
        <end position="404"/>
    </location>
    <ligand>
        <name>ATP</name>
        <dbReference type="ChEBI" id="CHEBI:30616"/>
    </ligand>
</feature>
<dbReference type="Gene3D" id="2.40.50.140">
    <property type="entry name" value="Nucleic acid-binding proteins"/>
    <property type="match status" value="1"/>
</dbReference>
<comment type="subunit">
    <text evidence="9">Homodimer.</text>
</comment>
<dbReference type="PANTHER" id="PTHR43450">
    <property type="entry name" value="ASPARTYL-TRNA SYNTHETASE"/>
    <property type="match status" value="1"/>
</dbReference>
<feature type="binding site" evidence="9">
    <location>
        <position position="167"/>
    </location>
    <ligand>
        <name>L-aspartate</name>
        <dbReference type="ChEBI" id="CHEBI:29991"/>
    </ligand>
</feature>
<comment type="subcellular location">
    <subcellularLocation>
        <location evidence="1 9">Cytoplasm</location>
    </subcellularLocation>
</comment>
<dbReference type="GO" id="GO:0005829">
    <property type="term" value="C:cytosol"/>
    <property type="evidence" value="ECO:0007669"/>
    <property type="project" value="TreeGrafter"/>
</dbReference>
<dbReference type="AlphaFoldDB" id="A0A511MQE1"/>
<evidence type="ECO:0000256" key="5">
    <source>
        <dbReference type="ARBA" id="ARBA00022741"/>
    </source>
</evidence>
<feature type="region of interest" description="Aspartate" evidence="9">
    <location>
        <begin position="189"/>
        <end position="192"/>
    </location>
</feature>
<dbReference type="GO" id="GO:0004815">
    <property type="term" value="F:aspartate-tRNA ligase activity"/>
    <property type="evidence" value="ECO:0007669"/>
    <property type="project" value="UniProtKB-UniRule"/>
</dbReference>
<dbReference type="InterPro" id="IPR006195">
    <property type="entry name" value="aa-tRNA-synth_II"/>
</dbReference>
<keyword evidence="3 9" id="KW-0963">Cytoplasm</keyword>
<keyword evidence="8 9" id="KW-0030">Aminoacyl-tRNA synthetase</keyword>
<comment type="caution">
    <text evidence="11">The sequence shown here is derived from an EMBL/GenBank/DDBJ whole genome shotgun (WGS) entry which is preliminary data.</text>
</comment>
<gene>
    <name evidence="11" type="primary">aspC</name>
    <name evidence="9" type="synonym">aspS</name>
    <name evidence="11" type="ORF">NN4_72200</name>
</gene>
<dbReference type="Pfam" id="PF01336">
    <property type="entry name" value="tRNA_anti-codon"/>
    <property type="match status" value="1"/>
</dbReference>
<dbReference type="PROSITE" id="PS50862">
    <property type="entry name" value="AA_TRNA_LIGASE_II"/>
    <property type="match status" value="1"/>
</dbReference>
<keyword evidence="6 9" id="KW-0067">ATP-binding</keyword>
<evidence type="ECO:0000259" key="10">
    <source>
        <dbReference type="PROSITE" id="PS50862"/>
    </source>
</evidence>
<dbReference type="Proteomes" id="UP000321424">
    <property type="component" value="Unassembled WGS sequence"/>
</dbReference>
<evidence type="ECO:0000256" key="6">
    <source>
        <dbReference type="ARBA" id="ARBA00022840"/>
    </source>
</evidence>
<feature type="binding site" evidence="9">
    <location>
        <position position="353"/>
    </location>
    <ligand>
        <name>ATP</name>
        <dbReference type="ChEBI" id="CHEBI:30616"/>
    </ligand>
</feature>
<comment type="catalytic activity">
    <reaction evidence="9">
        <text>tRNA(Asx) + L-aspartate + ATP = L-aspartyl-tRNA(Asx) + AMP + diphosphate</text>
        <dbReference type="Rhea" id="RHEA:18349"/>
        <dbReference type="Rhea" id="RHEA-COMP:9710"/>
        <dbReference type="Rhea" id="RHEA-COMP:9711"/>
        <dbReference type="ChEBI" id="CHEBI:29991"/>
        <dbReference type="ChEBI" id="CHEBI:30616"/>
        <dbReference type="ChEBI" id="CHEBI:33019"/>
        <dbReference type="ChEBI" id="CHEBI:78442"/>
        <dbReference type="ChEBI" id="CHEBI:78516"/>
        <dbReference type="ChEBI" id="CHEBI:456215"/>
        <dbReference type="EC" id="6.1.1.23"/>
    </reaction>
</comment>
<dbReference type="RefSeq" id="WP_147140478.1">
    <property type="nucleotide sequence ID" value="NZ_BJXA01000075.1"/>
</dbReference>
<dbReference type="EMBL" id="BJXA01000075">
    <property type="protein sequence ID" value="GEM42701.1"/>
    <property type="molecule type" value="Genomic_DNA"/>
</dbReference>
<keyword evidence="4 9" id="KW-0436">Ligase</keyword>
<dbReference type="InterPro" id="IPR045864">
    <property type="entry name" value="aa-tRNA-synth_II/BPL/LPL"/>
</dbReference>
<dbReference type="InterPro" id="IPR004364">
    <property type="entry name" value="Aa-tRNA-synt_II"/>
</dbReference>
<evidence type="ECO:0000256" key="8">
    <source>
        <dbReference type="ARBA" id="ARBA00023146"/>
    </source>
</evidence>